<keyword evidence="6" id="KW-0805">Transcription regulation</keyword>
<dbReference type="FunFam" id="3.30.160.60:FF:000325">
    <property type="entry name" value="ZFP90 zinc finger protein"/>
    <property type="match status" value="1"/>
</dbReference>
<reference evidence="13 14" key="2">
    <citation type="submission" date="2016-03" db="EMBL/GenBank/DDBJ databases">
        <title>EvidentialGene: Evidence-directed Construction of Genes on Genomes.</title>
        <authorList>
            <person name="Gilbert D.G."/>
            <person name="Choi J.-H."/>
            <person name="Mockaitis K."/>
            <person name="Colbourne J."/>
            <person name="Pfrender M."/>
        </authorList>
    </citation>
    <scope>NUCLEOTIDE SEQUENCE [LARGE SCALE GENOMIC DNA]</scope>
    <source>
        <strain evidence="13 14">Xinb3</strain>
        <tissue evidence="13">Complete organism</tissue>
    </source>
</reference>
<evidence type="ECO:0000256" key="10">
    <source>
        <dbReference type="PROSITE-ProRule" id="PRU00042"/>
    </source>
</evidence>
<dbReference type="PANTHER" id="PTHR24394">
    <property type="entry name" value="ZINC FINGER PROTEIN"/>
    <property type="match status" value="1"/>
</dbReference>
<evidence type="ECO:0000256" key="3">
    <source>
        <dbReference type="ARBA" id="ARBA00022737"/>
    </source>
</evidence>
<dbReference type="AlphaFoldDB" id="A0A0P6E0Z3"/>
<keyword evidence="4 10" id="KW-0863">Zinc-finger</keyword>
<name>A0A0P6E0Z3_9CRUS</name>
<dbReference type="OrthoDB" id="6343205at2759"/>
<comment type="subcellular location">
    <subcellularLocation>
        <location evidence="1">Nucleus</location>
    </subcellularLocation>
</comment>
<dbReference type="GO" id="GO:0003677">
    <property type="term" value="F:DNA binding"/>
    <property type="evidence" value="ECO:0007669"/>
    <property type="project" value="UniProtKB-KW"/>
</dbReference>
<evidence type="ECO:0000256" key="2">
    <source>
        <dbReference type="ARBA" id="ARBA00022723"/>
    </source>
</evidence>
<reference evidence="12" key="1">
    <citation type="submission" date="2015-10" db="EMBL/GenBank/DDBJ databases">
        <title>EvidentialGene: Evidence-directed Construction of Complete mRNA Transcriptomes without Genomes.</title>
        <authorList>
            <person name="Gilbert D.G."/>
        </authorList>
    </citation>
    <scope>NUCLEOTIDE SEQUENCE</scope>
</reference>
<dbReference type="Pfam" id="PF00096">
    <property type="entry name" value="zf-C2H2"/>
    <property type="match status" value="2"/>
</dbReference>
<accession>A0A0P6E0Z3</accession>
<feature type="domain" description="C2H2-type" evidence="11">
    <location>
        <begin position="28"/>
        <end position="55"/>
    </location>
</feature>
<dbReference type="PROSITE" id="PS50157">
    <property type="entry name" value="ZINC_FINGER_C2H2_2"/>
    <property type="match status" value="3"/>
</dbReference>
<dbReference type="GO" id="GO:0000981">
    <property type="term" value="F:DNA-binding transcription factor activity, RNA polymerase II-specific"/>
    <property type="evidence" value="ECO:0007669"/>
    <property type="project" value="TreeGrafter"/>
</dbReference>
<dbReference type="InterPro" id="IPR013087">
    <property type="entry name" value="Znf_C2H2_type"/>
</dbReference>
<evidence type="ECO:0000256" key="7">
    <source>
        <dbReference type="ARBA" id="ARBA00023125"/>
    </source>
</evidence>
<feature type="domain" description="C2H2-type" evidence="11">
    <location>
        <begin position="96"/>
        <end position="124"/>
    </location>
</feature>
<keyword evidence="5" id="KW-0862">Zinc</keyword>
<evidence type="ECO:0000256" key="4">
    <source>
        <dbReference type="ARBA" id="ARBA00022771"/>
    </source>
</evidence>
<proteinExistence type="predicted"/>
<evidence type="ECO:0000256" key="9">
    <source>
        <dbReference type="ARBA" id="ARBA00023242"/>
    </source>
</evidence>
<evidence type="ECO:0000313" key="12">
    <source>
        <dbReference type="EMBL" id="JAN20718.1"/>
    </source>
</evidence>
<dbReference type="GO" id="GO:0005634">
    <property type="term" value="C:nucleus"/>
    <property type="evidence" value="ECO:0007669"/>
    <property type="project" value="UniProtKB-SubCell"/>
</dbReference>
<feature type="domain" description="C2H2-type" evidence="11">
    <location>
        <begin position="68"/>
        <end position="95"/>
    </location>
</feature>
<dbReference type="SUPFAM" id="SSF57667">
    <property type="entry name" value="beta-beta-alpha zinc fingers"/>
    <property type="match status" value="2"/>
</dbReference>
<dbReference type="GO" id="GO:0008270">
    <property type="term" value="F:zinc ion binding"/>
    <property type="evidence" value="ECO:0007669"/>
    <property type="project" value="UniProtKB-KW"/>
</dbReference>
<dbReference type="PROSITE" id="PS00028">
    <property type="entry name" value="ZINC_FINGER_C2H2_1"/>
    <property type="match status" value="3"/>
</dbReference>
<keyword evidence="3" id="KW-0677">Repeat</keyword>
<evidence type="ECO:0000256" key="8">
    <source>
        <dbReference type="ARBA" id="ARBA00023163"/>
    </source>
</evidence>
<evidence type="ECO:0000313" key="14">
    <source>
        <dbReference type="Proteomes" id="UP000076858"/>
    </source>
</evidence>
<dbReference type="PANTHER" id="PTHR24394:SF29">
    <property type="entry name" value="MYONEURIN"/>
    <property type="match status" value="1"/>
</dbReference>
<gene>
    <name evidence="13" type="ORF">APZ42_016637</name>
</gene>
<dbReference type="EMBL" id="LRGB01000640">
    <property type="protein sequence ID" value="KZS17421.1"/>
    <property type="molecule type" value="Genomic_DNA"/>
</dbReference>
<evidence type="ECO:0000256" key="6">
    <source>
        <dbReference type="ARBA" id="ARBA00023015"/>
    </source>
</evidence>
<dbReference type="EMBL" id="GDIQ01074019">
    <property type="protein sequence ID" value="JAN20718.1"/>
    <property type="molecule type" value="Transcribed_RNA"/>
</dbReference>
<dbReference type="InterPro" id="IPR036236">
    <property type="entry name" value="Znf_C2H2_sf"/>
</dbReference>
<evidence type="ECO:0000256" key="1">
    <source>
        <dbReference type="ARBA" id="ARBA00004123"/>
    </source>
</evidence>
<dbReference type="STRING" id="35525.A0A0P6E0Z3"/>
<sequence length="190" mass="22445">MMQCPICSEMVVNKRQHIDMHYGIEYKHQCRYCDKIFAHPGNLRNHERVHSETVQDKLVFTSEEDWPHKCKLCSKRFRFSSRLLEHTTIHSKERPYTCLYCPKKFKHPYSVWEHLANTHSAHNSTQVNKMNLPKGEIKSSLKQKTKATQTMKVKGYPRQIRYTLPASMQNVNLCPRVVLSRSLTEVLNKM</sequence>
<evidence type="ECO:0000259" key="11">
    <source>
        <dbReference type="PROSITE" id="PS50157"/>
    </source>
</evidence>
<protein>
    <submittedName>
        <fullName evidence="13">PR domain zinc finger 4/sw-like protein</fullName>
    </submittedName>
    <submittedName>
        <fullName evidence="12">PR domain zinc finger protein 4</fullName>
    </submittedName>
</protein>
<keyword evidence="14" id="KW-1185">Reference proteome</keyword>
<evidence type="ECO:0000313" key="13">
    <source>
        <dbReference type="EMBL" id="KZS17421.1"/>
    </source>
</evidence>
<dbReference type="Proteomes" id="UP000076858">
    <property type="component" value="Unassembled WGS sequence"/>
</dbReference>
<keyword evidence="9" id="KW-0539">Nucleus</keyword>
<keyword evidence="2" id="KW-0479">Metal-binding</keyword>
<organism evidence="12">
    <name type="scientific">Daphnia magna</name>
    <dbReference type="NCBI Taxonomy" id="35525"/>
    <lineage>
        <taxon>Eukaryota</taxon>
        <taxon>Metazoa</taxon>
        <taxon>Ecdysozoa</taxon>
        <taxon>Arthropoda</taxon>
        <taxon>Crustacea</taxon>
        <taxon>Branchiopoda</taxon>
        <taxon>Diplostraca</taxon>
        <taxon>Cladocera</taxon>
        <taxon>Anomopoda</taxon>
        <taxon>Daphniidae</taxon>
        <taxon>Daphnia</taxon>
    </lineage>
</organism>
<dbReference type="SMART" id="SM00355">
    <property type="entry name" value="ZnF_C2H2"/>
    <property type="match status" value="4"/>
</dbReference>
<keyword evidence="8" id="KW-0804">Transcription</keyword>
<keyword evidence="7" id="KW-0238">DNA-binding</keyword>
<evidence type="ECO:0000256" key="5">
    <source>
        <dbReference type="ARBA" id="ARBA00022833"/>
    </source>
</evidence>
<dbReference type="Gene3D" id="3.30.160.60">
    <property type="entry name" value="Classic Zinc Finger"/>
    <property type="match status" value="3"/>
</dbReference>